<sequence length="329" mass="38792">MEKRWWWWWRGKLTNTALKKLKPWDMEEMSRRQRRAHRKCREELKKVDWEMMKKHLHTPEDLQAYEKLCNLARKNITDQAVGVICWRVKKEQCRFPLSFFINTFVRNVQLQTTIGCALFAILRRNTINKMSPLNTDDLRQIFKNLDRNGDGFVSLAELELLLEKIGMQSTEEDLESVVGKTNLDLLDFQSLYDAIVKRKIGGESQDGEDDDEERENDLVVAFKVYDQDGDGFISREELERVLTQLGFLNENASHDCKTMIDTYDMNSDGVLDFEEFKKMMLVIESFPQIHGCKIKMRHSELQMWLSVYEKGFRRADEVSPTPCLGRLEM</sequence>
<dbReference type="CDD" id="cd00051">
    <property type="entry name" value="EFh"/>
    <property type="match status" value="1"/>
</dbReference>
<comment type="caution">
    <text evidence="5">The sequence shown here is derived from an EMBL/GenBank/DDBJ whole genome shotgun (WGS) entry which is preliminary data.</text>
</comment>
<evidence type="ECO:0000256" key="1">
    <source>
        <dbReference type="ARBA" id="ARBA00022723"/>
    </source>
</evidence>
<dbReference type="GO" id="GO:0005509">
    <property type="term" value="F:calcium ion binding"/>
    <property type="evidence" value="ECO:0007669"/>
    <property type="project" value="InterPro"/>
</dbReference>
<dbReference type="Gene3D" id="1.10.238.10">
    <property type="entry name" value="EF-hand"/>
    <property type="match status" value="1"/>
</dbReference>
<dbReference type="SMART" id="SM00054">
    <property type="entry name" value="EFh"/>
    <property type="match status" value="3"/>
</dbReference>
<evidence type="ECO:0000256" key="2">
    <source>
        <dbReference type="ARBA" id="ARBA00022737"/>
    </source>
</evidence>
<protein>
    <recommendedName>
        <fullName evidence="4">EF-hand domain-containing protein</fullName>
    </recommendedName>
</protein>
<dbReference type="PANTHER" id="PTHR10891">
    <property type="entry name" value="EF-HAND CALCIUM-BINDING DOMAIN CONTAINING PROTEIN"/>
    <property type="match status" value="1"/>
</dbReference>
<keyword evidence="6" id="KW-1185">Reference proteome</keyword>
<name>A0A834GL05_RHOSS</name>
<dbReference type="Proteomes" id="UP000626092">
    <property type="component" value="Unassembled WGS sequence"/>
</dbReference>
<evidence type="ECO:0000259" key="4">
    <source>
        <dbReference type="PROSITE" id="PS50222"/>
    </source>
</evidence>
<dbReference type="FunFam" id="1.10.238.10:FF:000003">
    <property type="entry name" value="Calmodulin A"/>
    <property type="match status" value="1"/>
</dbReference>
<keyword evidence="3" id="KW-0106">Calcium</keyword>
<reference evidence="5" key="1">
    <citation type="submission" date="2019-11" db="EMBL/GenBank/DDBJ databases">
        <authorList>
            <person name="Liu Y."/>
            <person name="Hou J."/>
            <person name="Li T.-Q."/>
            <person name="Guan C.-H."/>
            <person name="Wu X."/>
            <person name="Wu H.-Z."/>
            <person name="Ling F."/>
            <person name="Zhang R."/>
            <person name="Shi X.-G."/>
            <person name="Ren J.-P."/>
            <person name="Chen E.-F."/>
            <person name="Sun J.-M."/>
        </authorList>
    </citation>
    <scope>NUCLEOTIDE SEQUENCE</scope>
    <source>
        <strain evidence="5">Adult_tree_wgs_1</strain>
        <tissue evidence="5">Leaves</tissue>
    </source>
</reference>
<keyword evidence="2" id="KW-0677">Repeat</keyword>
<evidence type="ECO:0000313" key="5">
    <source>
        <dbReference type="EMBL" id="KAF7133028.1"/>
    </source>
</evidence>
<dbReference type="SUPFAM" id="SSF47473">
    <property type="entry name" value="EF-hand"/>
    <property type="match status" value="1"/>
</dbReference>
<keyword evidence="1" id="KW-0479">Metal-binding</keyword>
<dbReference type="InterPro" id="IPR039647">
    <property type="entry name" value="EF_hand_pair_protein_CML-like"/>
</dbReference>
<feature type="domain" description="EF-hand" evidence="4">
    <location>
        <begin position="251"/>
        <end position="286"/>
    </location>
</feature>
<evidence type="ECO:0000256" key="3">
    <source>
        <dbReference type="ARBA" id="ARBA00022837"/>
    </source>
</evidence>
<proteinExistence type="predicted"/>
<dbReference type="AlphaFoldDB" id="A0A834GL05"/>
<gene>
    <name evidence="5" type="ORF">RHSIM_Rhsim09G0014500</name>
</gene>
<dbReference type="PROSITE" id="PS50222">
    <property type="entry name" value="EF_HAND_2"/>
    <property type="match status" value="3"/>
</dbReference>
<evidence type="ECO:0000313" key="6">
    <source>
        <dbReference type="Proteomes" id="UP000626092"/>
    </source>
</evidence>
<dbReference type="EMBL" id="WJXA01000009">
    <property type="protein sequence ID" value="KAF7133028.1"/>
    <property type="molecule type" value="Genomic_DNA"/>
</dbReference>
<dbReference type="Pfam" id="PF13405">
    <property type="entry name" value="EF-hand_6"/>
    <property type="match status" value="1"/>
</dbReference>
<dbReference type="Pfam" id="PF13499">
    <property type="entry name" value="EF-hand_7"/>
    <property type="match status" value="1"/>
</dbReference>
<feature type="domain" description="EF-hand" evidence="4">
    <location>
        <begin position="133"/>
        <end position="168"/>
    </location>
</feature>
<dbReference type="PROSITE" id="PS00018">
    <property type="entry name" value="EF_HAND_1"/>
    <property type="match status" value="3"/>
</dbReference>
<feature type="domain" description="EF-hand" evidence="4">
    <location>
        <begin position="213"/>
        <end position="248"/>
    </location>
</feature>
<accession>A0A834GL05</accession>
<dbReference type="InterPro" id="IPR011992">
    <property type="entry name" value="EF-hand-dom_pair"/>
</dbReference>
<dbReference type="InterPro" id="IPR002048">
    <property type="entry name" value="EF_hand_dom"/>
</dbReference>
<organism evidence="5 6">
    <name type="scientific">Rhododendron simsii</name>
    <name type="common">Sims's rhododendron</name>
    <dbReference type="NCBI Taxonomy" id="118357"/>
    <lineage>
        <taxon>Eukaryota</taxon>
        <taxon>Viridiplantae</taxon>
        <taxon>Streptophyta</taxon>
        <taxon>Embryophyta</taxon>
        <taxon>Tracheophyta</taxon>
        <taxon>Spermatophyta</taxon>
        <taxon>Magnoliopsida</taxon>
        <taxon>eudicotyledons</taxon>
        <taxon>Gunneridae</taxon>
        <taxon>Pentapetalae</taxon>
        <taxon>asterids</taxon>
        <taxon>Ericales</taxon>
        <taxon>Ericaceae</taxon>
        <taxon>Ericoideae</taxon>
        <taxon>Rhodoreae</taxon>
        <taxon>Rhododendron</taxon>
    </lineage>
</organism>
<dbReference type="OrthoDB" id="26525at2759"/>
<dbReference type="InterPro" id="IPR018247">
    <property type="entry name" value="EF_Hand_1_Ca_BS"/>
</dbReference>